<feature type="non-terminal residue" evidence="1">
    <location>
        <position position="1"/>
    </location>
</feature>
<name>A0AAD7GEW6_MYCRO</name>
<proteinExistence type="predicted"/>
<evidence type="ECO:0000313" key="2">
    <source>
        <dbReference type="Proteomes" id="UP001221757"/>
    </source>
</evidence>
<dbReference type="EMBL" id="JARKIE010000111">
    <property type="protein sequence ID" value="KAJ7683067.1"/>
    <property type="molecule type" value="Genomic_DNA"/>
</dbReference>
<dbReference type="Proteomes" id="UP001221757">
    <property type="component" value="Unassembled WGS sequence"/>
</dbReference>
<sequence length="129" mass="14746">VQFAGVSNTSRLYKRGYPWLHWDRIGRAALSTCLQSPDWYLIWMGSDQEKTFGATILALTHDNLPPTQYTLWDSKKRGGRPDIMNLLKEVYHSWGAEVVFIPSNMGSNDEMMQGCKKEGIPAFGTLWDF</sequence>
<reference evidence="1" key="1">
    <citation type="submission" date="2023-03" db="EMBL/GenBank/DDBJ databases">
        <title>Massive genome expansion in bonnet fungi (Mycena s.s.) driven by repeated elements and novel gene families across ecological guilds.</title>
        <authorList>
            <consortium name="Lawrence Berkeley National Laboratory"/>
            <person name="Harder C.B."/>
            <person name="Miyauchi S."/>
            <person name="Viragh M."/>
            <person name="Kuo A."/>
            <person name="Thoen E."/>
            <person name="Andreopoulos B."/>
            <person name="Lu D."/>
            <person name="Skrede I."/>
            <person name="Drula E."/>
            <person name="Henrissat B."/>
            <person name="Morin E."/>
            <person name="Kohler A."/>
            <person name="Barry K."/>
            <person name="LaButti K."/>
            <person name="Morin E."/>
            <person name="Salamov A."/>
            <person name="Lipzen A."/>
            <person name="Mereny Z."/>
            <person name="Hegedus B."/>
            <person name="Baldrian P."/>
            <person name="Stursova M."/>
            <person name="Weitz H."/>
            <person name="Taylor A."/>
            <person name="Grigoriev I.V."/>
            <person name="Nagy L.G."/>
            <person name="Martin F."/>
            <person name="Kauserud H."/>
        </authorList>
    </citation>
    <scope>NUCLEOTIDE SEQUENCE</scope>
    <source>
        <strain evidence="1">CBHHK067</strain>
    </source>
</reference>
<keyword evidence="2" id="KW-1185">Reference proteome</keyword>
<protein>
    <submittedName>
        <fullName evidence="1">Uncharacterized protein</fullName>
    </submittedName>
</protein>
<dbReference type="PANTHER" id="PTHR33927:SF1">
    <property type="entry name" value="TRANSMEMBRANE PROTEIN"/>
    <property type="match status" value="1"/>
</dbReference>
<evidence type="ECO:0000313" key="1">
    <source>
        <dbReference type="EMBL" id="KAJ7683067.1"/>
    </source>
</evidence>
<dbReference type="AlphaFoldDB" id="A0AAD7GEW6"/>
<dbReference type="PANTHER" id="PTHR33927">
    <property type="entry name" value="TRANSMEMBRANE PROTEIN"/>
    <property type="match status" value="1"/>
</dbReference>
<gene>
    <name evidence="1" type="ORF">B0H17DRAFT_942185</name>
</gene>
<organism evidence="1 2">
    <name type="scientific">Mycena rosella</name>
    <name type="common">Pink bonnet</name>
    <name type="synonym">Agaricus rosellus</name>
    <dbReference type="NCBI Taxonomy" id="1033263"/>
    <lineage>
        <taxon>Eukaryota</taxon>
        <taxon>Fungi</taxon>
        <taxon>Dikarya</taxon>
        <taxon>Basidiomycota</taxon>
        <taxon>Agaricomycotina</taxon>
        <taxon>Agaricomycetes</taxon>
        <taxon>Agaricomycetidae</taxon>
        <taxon>Agaricales</taxon>
        <taxon>Marasmiineae</taxon>
        <taxon>Mycenaceae</taxon>
        <taxon>Mycena</taxon>
    </lineage>
</organism>
<comment type="caution">
    <text evidence="1">The sequence shown here is derived from an EMBL/GenBank/DDBJ whole genome shotgun (WGS) entry which is preliminary data.</text>
</comment>
<dbReference type="InterPro" id="IPR052979">
    <property type="entry name" value="Adenylate-forming_domain"/>
</dbReference>
<accession>A0AAD7GEW6</accession>